<dbReference type="AlphaFoldDB" id="A0A1I5ELA4"/>
<keyword evidence="2" id="KW-1185">Reference proteome</keyword>
<sequence length="82" mass="9774">MKKNRRTVWILLFLSCFLFWFVIFSILNHALAVDEYQKNNDEHGDASPEELIEKVKQLDLTEQQRKFIESFINIGTINDKNE</sequence>
<evidence type="ECO:0000313" key="1">
    <source>
        <dbReference type="EMBL" id="SFO12294.1"/>
    </source>
</evidence>
<accession>A0A1I5ELA4</accession>
<dbReference type="EMBL" id="FOVG01000003">
    <property type="protein sequence ID" value="SFO12294.1"/>
    <property type="molecule type" value="Genomic_DNA"/>
</dbReference>
<protein>
    <submittedName>
        <fullName evidence="1">Uncharacterized protein</fullName>
    </submittedName>
</protein>
<reference evidence="2" key="1">
    <citation type="submission" date="2016-10" db="EMBL/GenBank/DDBJ databases">
        <authorList>
            <person name="Varghese N."/>
            <person name="Submissions S."/>
        </authorList>
    </citation>
    <scope>NUCLEOTIDE SEQUENCE [LARGE SCALE GENOMIC DNA]</scope>
    <source>
        <strain evidence="2">OV426</strain>
    </source>
</reference>
<gene>
    <name evidence="1" type="ORF">SAMN05428971_2995</name>
</gene>
<evidence type="ECO:0000313" key="2">
    <source>
        <dbReference type="Proteomes" id="UP000198968"/>
    </source>
</evidence>
<dbReference type="RefSeq" id="WP_139229477.1">
    <property type="nucleotide sequence ID" value="NZ_FOVG01000003.1"/>
</dbReference>
<organism evidence="1 2">
    <name type="scientific">Candidatus Pantoea varia</name>
    <dbReference type="NCBI Taxonomy" id="1881036"/>
    <lineage>
        <taxon>Bacteria</taxon>
        <taxon>Pseudomonadati</taxon>
        <taxon>Pseudomonadota</taxon>
        <taxon>Gammaproteobacteria</taxon>
        <taxon>Enterobacterales</taxon>
        <taxon>Erwiniaceae</taxon>
        <taxon>Pantoea</taxon>
    </lineage>
</organism>
<proteinExistence type="predicted"/>
<dbReference type="Proteomes" id="UP000198968">
    <property type="component" value="Unassembled WGS sequence"/>
</dbReference>
<name>A0A1I5ELA4_9GAMM</name>
<dbReference type="OrthoDB" id="6520330at2"/>